<evidence type="ECO:0000256" key="1">
    <source>
        <dbReference type="SAM" id="MobiDB-lite"/>
    </source>
</evidence>
<reference evidence="3 4" key="1">
    <citation type="submission" date="2024-09" db="EMBL/GenBank/DDBJ databases">
        <authorList>
            <person name="Sun Q."/>
            <person name="Mori K."/>
        </authorList>
    </citation>
    <scope>NUCLEOTIDE SEQUENCE [LARGE SCALE GENOMIC DNA]</scope>
    <source>
        <strain evidence="3 4">NCAIM B.02604</strain>
    </source>
</reference>
<feature type="region of interest" description="Disordered" evidence="1">
    <location>
        <begin position="1"/>
        <end position="36"/>
    </location>
</feature>
<keyword evidence="2" id="KW-0472">Membrane</keyword>
<keyword evidence="4" id="KW-1185">Reference proteome</keyword>
<organism evidence="3 4">
    <name type="scientific">Micrococcoides hystricis</name>
    <dbReference type="NCBI Taxonomy" id="1572761"/>
    <lineage>
        <taxon>Bacteria</taxon>
        <taxon>Bacillati</taxon>
        <taxon>Actinomycetota</taxon>
        <taxon>Actinomycetes</taxon>
        <taxon>Micrococcales</taxon>
        <taxon>Micrococcaceae</taxon>
        <taxon>Micrococcoides</taxon>
    </lineage>
</organism>
<feature type="transmembrane region" description="Helical" evidence="2">
    <location>
        <begin position="44"/>
        <end position="71"/>
    </location>
</feature>
<dbReference type="Proteomes" id="UP001589862">
    <property type="component" value="Unassembled WGS sequence"/>
</dbReference>
<evidence type="ECO:0000313" key="3">
    <source>
        <dbReference type="EMBL" id="MFC0580801.1"/>
    </source>
</evidence>
<dbReference type="RefSeq" id="WP_377457127.1">
    <property type="nucleotide sequence ID" value="NZ_JBHLUB010000001.1"/>
</dbReference>
<feature type="transmembrane region" description="Helical" evidence="2">
    <location>
        <begin position="160"/>
        <end position="185"/>
    </location>
</feature>
<dbReference type="EMBL" id="JBHLUB010000001">
    <property type="protein sequence ID" value="MFC0580801.1"/>
    <property type="molecule type" value="Genomic_DNA"/>
</dbReference>
<keyword evidence="2" id="KW-0812">Transmembrane</keyword>
<proteinExistence type="predicted"/>
<gene>
    <name evidence="3" type="ORF">ACFFFR_00150</name>
</gene>
<feature type="transmembrane region" description="Helical" evidence="2">
    <location>
        <begin position="119"/>
        <end position="140"/>
    </location>
</feature>
<evidence type="ECO:0000313" key="4">
    <source>
        <dbReference type="Proteomes" id="UP001589862"/>
    </source>
</evidence>
<name>A0ABV6P6N7_9MICC</name>
<evidence type="ECO:0000256" key="2">
    <source>
        <dbReference type="SAM" id="Phobius"/>
    </source>
</evidence>
<evidence type="ECO:0008006" key="5">
    <source>
        <dbReference type="Google" id="ProtNLM"/>
    </source>
</evidence>
<feature type="compositionally biased region" description="Basic and acidic residues" evidence="1">
    <location>
        <begin position="1"/>
        <end position="10"/>
    </location>
</feature>
<keyword evidence="2" id="KW-1133">Transmembrane helix</keyword>
<comment type="caution">
    <text evidence="3">The sequence shown here is derived from an EMBL/GenBank/DDBJ whole genome shotgun (WGS) entry which is preliminary data.</text>
</comment>
<feature type="transmembrane region" description="Helical" evidence="2">
    <location>
        <begin position="83"/>
        <end position="107"/>
    </location>
</feature>
<sequence>MTTDAHRPTPPEEPITPDEQPSPSTRAPETDTPPAQRRPINWTAWLIVGVVVLALSIGIVFFVANVLPVWWANIIGNQVDKNLASGVLLGLFYGSVFTFFPLLLIWQIRRPKLKWPAKIALIVLAVLVAVPNLITLGIHVGSNAAAHNAQRILGTEATWFGTWTAYGALLGGLAFLALVVSVAAFRKRGQRVRQLEAEK</sequence>
<accession>A0ABV6P6N7</accession>
<protein>
    <recommendedName>
        <fullName evidence="5">Permease</fullName>
    </recommendedName>
</protein>